<keyword evidence="2" id="KW-1003">Cell membrane</keyword>
<evidence type="ECO:0000256" key="3">
    <source>
        <dbReference type="ARBA" id="ARBA00022692"/>
    </source>
</evidence>
<dbReference type="RefSeq" id="WP_168877513.1">
    <property type="nucleotide sequence ID" value="NZ_JABAIM010000002.1"/>
</dbReference>
<keyword evidence="3 6" id="KW-0812">Transmembrane</keyword>
<dbReference type="PANTHER" id="PTHR30250:SF28">
    <property type="entry name" value="POLYSACCHARIDE BIOSYNTHESIS PROTEIN"/>
    <property type="match status" value="1"/>
</dbReference>
<keyword evidence="4 6" id="KW-1133">Transmembrane helix</keyword>
<keyword evidence="5 6" id="KW-0472">Membrane</keyword>
<accession>A0A847S7G9</accession>
<comment type="subcellular location">
    <subcellularLocation>
        <location evidence="1">Cell membrane</location>
        <topology evidence="1">Multi-pass membrane protein</topology>
    </subcellularLocation>
</comment>
<feature type="transmembrane region" description="Helical" evidence="6">
    <location>
        <begin position="297"/>
        <end position="325"/>
    </location>
</feature>
<feature type="transmembrane region" description="Helical" evidence="6">
    <location>
        <begin position="250"/>
        <end position="276"/>
    </location>
</feature>
<sequence>MTAQRGFLRSILTLLTGATLAQALPLLAAPALTRLYSPADFGLFALFSGLMSNIAVMAGGRYEMAIVLPEDDDEALHLLALSLLIAFGWMLLLLPLSLVEETTIARVLGHPEVAHWLPVLAVTVFAVGCSQSLGCWANRRRRDGVMASSRFLQSGGTVGTQWLAGWTKFGAGGLILGQLLGTLLAAVWLAVDALRQGGHWLARLRWQQIKAVAWRYREFPTINAMHAFVTAFQETGALWVLSHAGGASALGYYGLTIRVLKAPIGLVGGVVAQVLYQRIATERHAGQAIAPLVRQMVLMLGGLAVVPVVILLLWGEPLFALLFGAQWDAAGRYAQWLAPYMLLYFVASPLSTLPLVLGRQRTAFAFAVVGILAYLLGLLIGSTVWHNVEWGLGLTSALMTTYFAVFLLWLWHIARHDDRQRGVA</sequence>
<dbReference type="InterPro" id="IPR050833">
    <property type="entry name" value="Poly_Biosynth_Transport"/>
</dbReference>
<dbReference type="Proteomes" id="UP000587991">
    <property type="component" value="Unassembled WGS sequence"/>
</dbReference>
<proteinExistence type="predicted"/>
<comment type="caution">
    <text evidence="7">The sequence shown here is derived from an EMBL/GenBank/DDBJ whole genome shotgun (WGS) entry which is preliminary data.</text>
</comment>
<evidence type="ECO:0000256" key="2">
    <source>
        <dbReference type="ARBA" id="ARBA00022475"/>
    </source>
</evidence>
<reference evidence="7 8" key="1">
    <citation type="submission" date="2020-04" db="EMBL/GenBank/DDBJ databases">
        <title>Draft genome of Leeia sp. IMCC25680.</title>
        <authorList>
            <person name="Song J."/>
            <person name="Cho J.-C."/>
        </authorList>
    </citation>
    <scope>NUCLEOTIDE SEQUENCE [LARGE SCALE GENOMIC DNA]</scope>
    <source>
        <strain evidence="7 8">IMCC25680</strain>
    </source>
</reference>
<dbReference type="GO" id="GO:0005886">
    <property type="term" value="C:plasma membrane"/>
    <property type="evidence" value="ECO:0007669"/>
    <property type="project" value="UniProtKB-SubCell"/>
</dbReference>
<evidence type="ECO:0000313" key="7">
    <source>
        <dbReference type="EMBL" id="NLR75884.1"/>
    </source>
</evidence>
<evidence type="ECO:0000256" key="6">
    <source>
        <dbReference type="SAM" id="Phobius"/>
    </source>
</evidence>
<feature type="transmembrane region" description="Helical" evidence="6">
    <location>
        <begin position="116"/>
        <end position="137"/>
    </location>
</feature>
<feature type="transmembrane region" description="Helical" evidence="6">
    <location>
        <begin position="169"/>
        <end position="191"/>
    </location>
</feature>
<evidence type="ECO:0000256" key="5">
    <source>
        <dbReference type="ARBA" id="ARBA00023136"/>
    </source>
</evidence>
<feature type="transmembrane region" description="Helical" evidence="6">
    <location>
        <begin position="337"/>
        <end position="357"/>
    </location>
</feature>
<feature type="transmembrane region" description="Helical" evidence="6">
    <location>
        <begin position="390"/>
        <end position="411"/>
    </location>
</feature>
<gene>
    <name evidence="7" type="ORF">HF682_12015</name>
</gene>
<dbReference type="Pfam" id="PF13440">
    <property type="entry name" value="Polysacc_synt_3"/>
    <property type="match status" value="1"/>
</dbReference>
<dbReference type="AlphaFoldDB" id="A0A847S7G9"/>
<dbReference type="EMBL" id="JABAIM010000002">
    <property type="protein sequence ID" value="NLR75884.1"/>
    <property type="molecule type" value="Genomic_DNA"/>
</dbReference>
<feature type="transmembrane region" description="Helical" evidence="6">
    <location>
        <begin position="44"/>
        <end position="64"/>
    </location>
</feature>
<protein>
    <submittedName>
        <fullName evidence="7">Oligosaccharide flippase family protein</fullName>
    </submittedName>
</protein>
<evidence type="ECO:0000313" key="8">
    <source>
        <dbReference type="Proteomes" id="UP000587991"/>
    </source>
</evidence>
<feature type="transmembrane region" description="Helical" evidence="6">
    <location>
        <begin position="76"/>
        <end position="96"/>
    </location>
</feature>
<dbReference type="PANTHER" id="PTHR30250">
    <property type="entry name" value="PST FAMILY PREDICTED COLANIC ACID TRANSPORTER"/>
    <property type="match status" value="1"/>
</dbReference>
<name>A0A847S7G9_9NEIS</name>
<evidence type="ECO:0000256" key="1">
    <source>
        <dbReference type="ARBA" id="ARBA00004651"/>
    </source>
</evidence>
<evidence type="ECO:0000256" key="4">
    <source>
        <dbReference type="ARBA" id="ARBA00022989"/>
    </source>
</evidence>
<keyword evidence="8" id="KW-1185">Reference proteome</keyword>
<feature type="transmembrane region" description="Helical" evidence="6">
    <location>
        <begin position="364"/>
        <end position="384"/>
    </location>
</feature>
<organism evidence="7 8">
    <name type="scientific">Leeia aquatica</name>
    <dbReference type="NCBI Taxonomy" id="2725557"/>
    <lineage>
        <taxon>Bacteria</taxon>
        <taxon>Pseudomonadati</taxon>
        <taxon>Pseudomonadota</taxon>
        <taxon>Betaproteobacteria</taxon>
        <taxon>Neisseriales</taxon>
        <taxon>Leeiaceae</taxon>
        <taxon>Leeia</taxon>
    </lineage>
</organism>